<evidence type="ECO:0000313" key="8">
    <source>
        <dbReference type="EMBL" id="MBK8571964.1"/>
    </source>
</evidence>
<dbReference type="Gene3D" id="1.20.1600.10">
    <property type="entry name" value="Outer membrane efflux proteins (OEP)"/>
    <property type="match status" value="1"/>
</dbReference>
<keyword evidence="7" id="KW-0998">Cell outer membrane</keyword>
<dbReference type="Proteomes" id="UP000709959">
    <property type="component" value="Unassembled WGS sequence"/>
</dbReference>
<reference evidence="8 9" key="1">
    <citation type="submission" date="2020-10" db="EMBL/GenBank/DDBJ databases">
        <title>Connecting structure to function with the recovery of over 1000 high-quality activated sludge metagenome-assembled genomes encoding full-length rRNA genes using long-read sequencing.</title>
        <authorList>
            <person name="Singleton C.M."/>
            <person name="Petriglieri F."/>
            <person name="Kristensen J.M."/>
            <person name="Kirkegaard R.H."/>
            <person name="Michaelsen T.Y."/>
            <person name="Andersen M.H."/>
            <person name="Karst S.M."/>
            <person name="Dueholm M.S."/>
            <person name="Nielsen P.H."/>
            <person name="Albertsen M."/>
        </authorList>
    </citation>
    <scope>NUCLEOTIDE SEQUENCE [LARGE SCALE GENOMIC DNA]</scope>
    <source>
        <strain evidence="8">OdNE_18-Q3-R46-58_MAXAC.008</strain>
    </source>
</reference>
<dbReference type="GO" id="GO:0015288">
    <property type="term" value="F:porin activity"/>
    <property type="evidence" value="ECO:0007669"/>
    <property type="project" value="TreeGrafter"/>
</dbReference>
<comment type="caution">
    <text evidence="8">The sequence shown here is derived from an EMBL/GenBank/DDBJ whole genome shotgun (WGS) entry which is preliminary data.</text>
</comment>
<accession>A0A936F0M2</accession>
<dbReference type="SUPFAM" id="SSF56954">
    <property type="entry name" value="Outer membrane efflux proteins (OEP)"/>
    <property type="match status" value="1"/>
</dbReference>
<dbReference type="GO" id="GO:1990281">
    <property type="term" value="C:efflux pump complex"/>
    <property type="evidence" value="ECO:0007669"/>
    <property type="project" value="TreeGrafter"/>
</dbReference>
<evidence type="ECO:0000256" key="4">
    <source>
        <dbReference type="ARBA" id="ARBA00022452"/>
    </source>
</evidence>
<dbReference type="InterPro" id="IPR051906">
    <property type="entry name" value="TolC-like"/>
</dbReference>
<dbReference type="AlphaFoldDB" id="A0A936F0M2"/>
<keyword evidence="6" id="KW-0472">Membrane</keyword>
<keyword evidence="3" id="KW-0813">Transport</keyword>
<dbReference type="GO" id="GO:0015562">
    <property type="term" value="F:efflux transmembrane transporter activity"/>
    <property type="evidence" value="ECO:0007669"/>
    <property type="project" value="InterPro"/>
</dbReference>
<sequence length="398" mass="42909">MALPVLLCPLGAQEATPVLTEAQAITRALARPEWQALTQLPAKQTEGAALEARSWLSPGVEWTREQFNGIQPGKREDTFLLSQSFDISGRRLARRDAALKREEGGKAESEQRVAGVVAQVREALYEVLVARERLARLEGSISRVGRFQERVDRLHQAGEMSGLDRGRVRREVELLRGREVVERSRLLQAEARLQSLLGGTPGTVQGDLLPEPPATLDAYVAEQPGAPATRMALAQEAAALSDAKAAGRWAPELQLGLGVKRWQEAGLTGNGNVFSLGMTFPTPGRVNAARVRGEAEARAASAQARLQREQDGAELRALWQASVDLRASAGRMAKEALADSGRVDAALDAAFAAGELDLLGRLDGARSLLEAELAALDQAHAARRTRIALDRMLGKVNP</sequence>
<evidence type="ECO:0000256" key="3">
    <source>
        <dbReference type="ARBA" id="ARBA00022448"/>
    </source>
</evidence>
<comment type="similarity">
    <text evidence="2">Belongs to the outer membrane factor (OMF) (TC 1.B.17) family.</text>
</comment>
<gene>
    <name evidence="8" type="ORF">IPN91_04805</name>
</gene>
<protein>
    <submittedName>
        <fullName evidence="8">TolC family protein</fullName>
    </submittedName>
</protein>
<proteinExistence type="inferred from homology"/>
<dbReference type="GO" id="GO:0009279">
    <property type="term" value="C:cell outer membrane"/>
    <property type="evidence" value="ECO:0007669"/>
    <property type="project" value="UniProtKB-SubCell"/>
</dbReference>
<evidence type="ECO:0000256" key="6">
    <source>
        <dbReference type="ARBA" id="ARBA00023136"/>
    </source>
</evidence>
<evidence type="ECO:0000256" key="7">
    <source>
        <dbReference type="ARBA" id="ARBA00023237"/>
    </source>
</evidence>
<comment type="subcellular location">
    <subcellularLocation>
        <location evidence="1">Cell outer membrane</location>
    </subcellularLocation>
</comment>
<organism evidence="8 9">
    <name type="scientific">Candidatus Geothrix odensensis</name>
    <dbReference type="NCBI Taxonomy" id="2954440"/>
    <lineage>
        <taxon>Bacteria</taxon>
        <taxon>Pseudomonadati</taxon>
        <taxon>Acidobacteriota</taxon>
        <taxon>Holophagae</taxon>
        <taxon>Holophagales</taxon>
        <taxon>Holophagaceae</taxon>
        <taxon>Geothrix</taxon>
    </lineage>
</organism>
<evidence type="ECO:0000256" key="5">
    <source>
        <dbReference type="ARBA" id="ARBA00022692"/>
    </source>
</evidence>
<name>A0A936F0M2_9BACT</name>
<keyword evidence="5" id="KW-0812">Transmembrane</keyword>
<dbReference type="Pfam" id="PF02321">
    <property type="entry name" value="OEP"/>
    <property type="match status" value="1"/>
</dbReference>
<evidence type="ECO:0000313" key="9">
    <source>
        <dbReference type="Proteomes" id="UP000709959"/>
    </source>
</evidence>
<keyword evidence="4" id="KW-1134">Transmembrane beta strand</keyword>
<dbReference type="EMBL" id="JADKCH010000002">
    <property type="protein sequence ID" value="MBK8571964.1"/>
    <property type="molecule type" value="Genomic_DNA"/>
</dbReference>
<dbReference type="PANTHER" id="PTHR30026">
    <property type="entry name" value="OUTER MEMBRANE PROTEIN TOLC"/>
    <property type="match status" value="1"/>
</dbReference>
<dbReference type="PANTHER" id="PTHR30026:SF20">
    <property type="entry name" value="OUTER MEMBRANE PROTEIN TOLC"/>
    <property type="match status" value="1"/>
</dbReference>
<dbReference type="InterPro" id="IPR003423">
    <property type="entry name" value="OMP_efflux"/>
</dbReference>
<evidence type="ECO:0000256" key="1">
    <source>
        <dbReference type="ARBA" id="ARBA00004442"/>
    </source>
</evidence>
<evidence type="ECO:0000256" key="2">
    <source>
        <dbReference type="ARBA" id="ARBA00007613"/>
    </source>
</evidence>